<keyword evidence="6" id="KW-0963">Cytoplasm</keyword>
<dbReference type="InterPro" id="IPR020557">
    <property type="entry name" value="Fumarate_lyase_CS"/>
</dbReference>
<protein>
    <recommendedName>
        <fullName evidence="2 6">Argininosuccinate lyase</fullName>
        <shortName evidence="6">ASAL</shortName>
        <ecNumber evidence="2 6">4.3.2.1</ecNumber>
    </recommendedName>
    <alternativeName>
        <fullName evidence="6">Arginosuccinase</fullName>
    </alternativeName>
</protein>
<gene>
    <name evidence="6 9" type="primary">argH</name>
    <name evidence="9" type="ORF">E6H05_02510</name>
</gene>
<dbReference type="Proteomes" id="UP000318834">
    <property type="component" value="Unassembled WGS sequence"/>
</dbReference>
<evidence type="ECO:0000259" key="7">
    <source>
        <dbReference type="Pfam" id="PF00206"/>
    </source>
</evidence>
<dbReference type="EMBL" id="VBAP01000009">
    <property type="protein sequence ID" value="TMI76894.1"/>
    <property type="molecule type" value="Genomic_DNA"/>
</dbReference>
<dbReference type="CDD" id="cd01359">
    <property type="entry name" value="Argininosuccinate_lyase"/>
    <property type="match status" value="1"/>
</dbReference>
<comment type="similarity">
    <text evidence="6">Belongs to the lyase 1 family. Argininosuccinate lyase subfamily.</text>
</comment>
<comment type="catalytic activity">
    <reaction evidence="6">
        <text>2-(N(omega)-L-arginino)succinate = fumarate + L-arginine</text>
        <dbReference type="Rhea" id="RHEA:24020"/>
        <dbReference type="ChEBI" id="CHEBI:29806"/>
        <dbReference type="ChEBI" id="CHEBI:32682"/>
        <dbReference type="ChEBI" id="CHEBI:57472"/>
        <dbReference type="EC" id="4.3.2.1"/>
    </reaction>
</comment>
<dbReference type="NCBIfam" id="TIGR00838">
    <property type="entry name" value="argH"/>
    <property type="match status" value="1"/>
</dbReference>
<dbReference type="Pfam" id="PF00206">
    <property type="entry name" value="Lyase_1"/>
    <property type="match status" value="1"/>
</dbReference>
<dbReference type="PROSITE" id="PS00163">
    <property type="entry name" value="FUMARATE_LYASES"/>
    <property type="match status" value="1"/>
</dbReference>
<keyword evidence="5 6" id="KW-0456">Lyase</keyword>
<evidence type="ECO:0000313" key="10">
    <source>
        <dbReference type="Proteomes" id="UP000318834"/>
    </source>
</evidence>
<feature type="domain" description="Argininosuccinate lyase C-terminal" evidence="8">
    <location>
        <begin position="371"/>
        <end position="438"/>
    </location>
</feature>
<dbReference type="AlphaFoldDB" id="A0A537IZZ7"/>
<accession>A0A537IZZ7</accession>
<name>A0A537IZZ7_9BACT</name>
<dbReference type="InterPro" id="IPR029419">
    <property type="entry name" value="Arg_succ_lyase_C"/>
</dbReference>
<feature type="domain" description="Fumarate lyase N-terminal" evidence="7">
    <location>
        <begin position="13"/>
        <end position="307"/>
    </location>
</feature>
<dbReference type="UniPathway" id="UPA00068">
    <property type="reaction ID" value="UER00114"/>
</dbReference>
<proteinExistence type="inferred from homology"/>
<dbReference type="GO" id="GO:0005829">
    <property type="term" value="C:cytosol"/>
    <property type="evidence" value="ECO:0007669"/>
    <property type="project" value="TreeGrafter"/>
</dbReference>
<dbReference type="GO" id="GO:0042450">
    <property type="term" value="P:L-arginine biosynthetic process via ornithine"/>
    <property type="evidence" value="ECO:0007669"/>
    <property type="project" value="UniProtKB-UniRule"/>
</dbReference>
<dbReference type="InterPro" id="IPR000362">
    <property type="entry name" value="Fumarate_lyase_fam"/>
</dbReference>
<evidence type="ECO:0000256" key="1">
    <source>
        <dbReference type="ARBA" id="ARBA00004941"/>
    </source>
</evidence>
<dbReference type="GO" id="GO:0004056">
    <property type="term" value="F:argininosuccinate lyase activity"/>
    <property type="evidence" value="ECO:0007669"/>
    <property type="project" value="UniProtKB-UniRule"/>
</dbReference>
<evidence type="ECO:0000313" key="9">
    <source>
        <dbReference type="EMBL" id="TMI76894.1"/>
    </source>
</evidence>
<dbReference type="InterPro" id="IPR009049">
    <property type="entry name" value="Argininosuccinate_lyase"/>
</dbReference>
<evidence type="ECO:0000256" key="3">
    <source>
        <dbReference type="ARBA" id="ARBA00022571"/>
    </source>
</evidence>
<dbReference type="Gene3D" id="1.10.275.10">
    <property type="entry name" value="Fumarase/aspartase (N-terminal domain)"/>
    <property type="match status" value="1"/>
</dbReference>
<evidence type="ECO:0000256" key="5">
    <source>
        <dbReference type="ARBA" id="ARBA00023239"/>
    </source>
</evidence>
<keyword evidence="3 6" id="KW-0055">Arginine biosynthesis</keyword>
<dbReference type="PRINTS" id="PR00145">
    <property type="entry name" value="ARGSUCLYASE"/>
</dbReference>
<comment type="caution">
    <text evidence="9">The sequence shown here is derived from an EMBL/GenBank/DDBJ whole genome shotgun (WGS) entry which is preliminary data.</text>
</comment>
<sequence length="485" mass="52941">MPGADTPHKMWGGRFRQPPDLDLLEFTSSFPTDRRLLRWDVVASIAHVQMLGATGIIPASDAAAIADGLRGILADAEAGRVRVEGPYEDVHSFLEAMLYQRLGPVAGRLHTARSRNDQVATTLRLYVKEAILHLVTHTVDLMDATVGRAAGAVEIILPGFTHLQHAQPVRLAHHLLGYVWMLDRDVDRLMDCYRRSNVLPLGSGAVAGVSYPVDRQRVADALGFARISENSIDATGDRDFAVELVAAAALLMVHLSRWSDELVLWASEEFGFIALADAVTTGSSLMPQKKNPDPVELIRGRAGRAIGAVTALLTALKGLPSGYQRDLQEDKDIVFAAVDLVTASVRALQKFLTGVEFSKAHMEQATRRGLLTATEVADYLAGKGMPFREAHEVAGRVVQEALARGIQLWELPMEVYARITPLFGRDILEAVQPIAAVETKRAPGGTARAAVEGQLHSARLQLDTLRMWVRETEGRLQKVSALAER</sequence>
<dbReference type="SUPFAM" id="SSF48557">
    <property type="entry name" value="L-aspartase-like"/>
    <property type="match status" value="1"/>
</dbReference>
<dbReference type="Gene3D" id="1.10.40.30">
    <property type="entry name" value="Fumarase/aspartase (C-terminal domain)"/>
    <property type="match status" value="1"/>
</dbReference>
<evidence type="ECO:0000256" key="6">
    <source>
        <dbReference type="HAMAP-Rule" id="MF_00006"/>
    </source>
</evidence>
<dbReference type="PRINTS" id="PR00149">
    <property type="entry name" value="FUMRATELYASE"/>
</dbReference>
<dbReference type="FunFam" id="1.20.200.10:FF:000015">
    <property type="entry name" value="argininosuccinate lyase isoform X2"/>
    <property type="match status" value="1"/>
</dbReference>
<comment type="pathway">
    <text evidence="1 6">Amino-acid biosynthesis; L-arginine biosynthesis; L-arginine from L-ornithine and carbamoyl phosphate: step 3/3.</text>
</comment>
<dbReference type="HAMAP" id="MF_00006">
    <property type="entry name" value="Arg_succ_lyase"/>
    <property type="match status" value="1"/>
</dbReference>
<evidence type="ECO:0000256" key="4">
    <source>
        <dbReference type="ARBA" id="ARBA00022605"/>
    </source>
</evidence>
<reference evidence="9 10" key="1">
    <citation type="journal article" date="2019" name="Nat. Microbiol.">
        <title>Mediterranean grassland soil C-N compound turnover is dependent on rainfall and depth, and is mediated by genomically divergent microorganisms.</title>
        <authorList>
            <person name="Diamond S."/>
            <person name="Andeer P.F."/>
            <person name="Li Z."/>
            <person name="Crits-Christoph A."/>
            <person name="Burstein D."/>
            <person name="Anantharaman K."/>
            <person name="Lane K.R."/>
            <person name="Thomas B.C."/>
            <person name="Pan C."/>
            <person name="Northen T.R."/>
            <person name="Banfield J.F."/>
        </authorList>
    </citation>
    <scope>NUCLEOTIDE SEQUENCE [LARGE SCALE GENOMIC DNA]</scope>
    <source>
        <strain evidence="9">NP_8</strain>
    </source>
</reference>
<dbReference type="PANTHER" id="PTHR43814:SF1">
    <property type="entry name" value="ARGININOSUCCINATE LYASE"/>
    <property type="match status" value="1"/>
</dbReference>
<dbReference type="EC" id="4.3.2.1" evidence="2 6"/>
<keyword evidence="4 6" id="KW-0028">Amino-acid biosynthesis</keyword>
<dbReference type="InterPro" id="IPR024083">
    <property type="entry name" value="Fumarase/histidase_N"/>
</dbReference>
<dbReference type="FunFam" id="1.10.40.30:FF:000001">
    <property type="entry name" value="Argininosuccinate lyase"/>
    <property type="match status" value="1"/>
</dbReference>
<organism evidence="9 10">
    <name type="scientific">Candidatus Segetimicrobium genomatis</name>
    <dbReference type="NCBI Taxonomy" id="2569760"/>
    <lineage>
        <taxon>Bacteria</taxon>
        <taxon>Bacillati</taxon>
        <taxon>Candidatus Sysuimicrobiota</taxon>
        <taxon>Candidatus Sysuimicrobiia</taxon>
        <taxon>Candidatus Sysuimicrobiales</taxon>
        <taxon>Candidatus Segetimicrobiaceae</taxon>
        <taxon>Candidatus Segetimicrobium</taxon>
    </lineage>
</organism>
<dbReference type="PANTHER" id="PTHR43814">
    <property type="entry name" value="ARGININOSUCCINATE LYASE"/>
    <property type="match status" value="1"/>
</dbReference>
<evidence type="ECO:0000259" key="8">
    <source>
        <dbReference type="Pfam" id="PF14698"/>
    </source>
</evidence>
<dbReference type="InterPro" id="IPR022761">
    <property type="entry name" value="Fumarate_lyase_N"/>
</dbReference>
<comment type="subcellular location">
    <subcellularLocation>
        <location evidence="6">Cytoplasm</location>
    </subcellularLocation>
</comment>
<dbReference type="Gene3D" id="1.20.200.10">
    <property type="entry name" value="Fumarase/aspartase (Central domain)"/>
    <property type="match status" value="1"/>
</dbReference>
<dbReference type="InterPro" id="IPR008948">
    <property type="entry name" value="L-Aspartase-like"/>
</dbReference>
<dbReference type="Pfam" id="PF14698">
    <property type="entry name" value="ASL_C2"/>
    <property type="match status" value="1"/>
</dbReference>
<evidence type="ECO:0000256" key="2">
    <source>
        <dbReference type="ARBA" id="ARBA00012338"/>
    </source>
</evidence>